<organism evidence="6 7">
    <name type="scientific">Candidatus Segetimicrobium genomatis</name>
    <dbReference type="NCBI Taxonomy" id="2569760"/>
    <lineage>
        <taxon>Bacteria</taxon>
        <taxon>Bacillati</taxon>
        <taxon>Candidatus Sysuimicrobiota</taxon>
        <taxon>Candidatus Sysuimicrobiia</taxon>
        <taxon>Candidatus Sysuimicrobiales</taxon>
        <taxon>Candidatus Segetimicrobiaceae</taxon>
        <taxon>Candidatus Segetimicrobium</taxon>
    </lineage>
</organism>
<gene>
    <name evidence="6" type="ORF">E6H01_09585</name>
</gene>
<proteinExistence type="predicted"/>
<comment type="caution">
    <text evidence="6">The sequence shown here is derived from an EMBL/GenBank/DDBJ whole genome shotgun (WGS) entry which is preliminary data.</text>
</comment>
<dbReference type="Gene3D" id="3.30.70.2190">
    <property type="match status" value="1"/>
</dbReference>
<dbReference type="InterPro" id="IPR051914">
    <property type="entry name" value="FAD-linked_OxidoTrans_Type4"/>
</dbReference>
<comment type="cofactor">
    <cofactor evidence="1">
        <name>FAD</name>
        <dbReference type="ChEBI" id="CHEBI:57692"/>
    </cofactor>
</comment>
<dbReference type="Gene3D" id="3.30.43.10">
    <property type="entry name" value="Uridine Diphospho-n-acetylenolpyruvylglucosamine Reductase, domain 2"/>
    <property type="match status" value="1"/>
</dbReference>
<dbReference type="SUPFAM" id="SSF56176">
    <property type="entry name" value="FAD-binding/transporter-associated domain-like"/>
    <property type="match status" value="1"/>
</dbReference>
<dbReference type="Gene3D" id="1.10.45.10">
    <property type="entry name" value="Vanillyl-alcohol Oxidase, Chain A, domain 4"/>
    <property type="match status" value="1"/>
</dbReference>
<evidence type="ECO:0000256" key="4">
    <source>
        <dbReference type="ARBA" id="ARBA00023002"/>
    </source>
</evidence>
<dbReference type="AlphaFoldDB" id="A0A537KXD6"/>
<name>A0A537KXD6_9BACT</name>
<feature type="domain" description="FAD-binding PCMH-type" evidence="5">
    <location>
        <begin position="36"/>
        <end position="214"/>
    </location>
</feature>
<protein>
    <submittedName>
        <fullName evidence="6">FAD-binding protein</fullName>
    </submittedName>
</protein>
<evidence type="ECO:0000256" key="1">
    <source>
        <dbReference type="ARBA" id="ARBA00001974"/>
    </source>
</evidence>
<accession>A0A537KXD6</accession>
<dbReference type="InterPro" id="IPR004113">
    <property type="entry name" value="FAD-bd_oxidored_4_C"/>
</dbReference>
<evidence type="ECO:0000259" key="5">
    <source>
        <dbReference type="PROSITE" id="PS51387"/>
    </source>
</evidence>
<dbReference type="PANTHER" id="PTHR42934:SF1">
    <property type="entry name" value="GLYCOLATE OXIDASE SUBUNIT GLCD"/>
    <property type="match status" value="1"/>
</dbReference>
<dbReference type="Gene3D" id="3.30.465.10">
    <property type="match status" value="1"/>
</dbReference>
<dbReference type="InterPro" id="IPR016164">
    <property type="entry name" value="FAD-linked_Oxase-like_C"/>
</dbReference>
<dbReference type="PANTHER" id="PTHR42934">
    <property type="entry name" value="GLYCOLATE OXIDASE SUBUNIT GLCD"/>
    <property type="match status" value="1"/>
</dbReference>
<dbReference type="InterPro" id="IPR016167">
    <property type="entry name" value="FAD-bd_PCMH_sub1"/>
</dbReference>
<dbReference type="InterPro" id="IPR016169">
    <property type="entry name" value="FAD-bd_PCMH_sub2"/>
</dbReference>
<dbReference type="Gene3D" id="3.30.70.2740">
    <property type="match status" value="1"/>
</dbReference>
<dbReference type="InterPro" id="IPR036318">
    <property type="entry name" value="FAD-bd_PCMH-like_sf"/>
</dbReference>
<dbReference type="InterPro" id="IPR016166">
    <property type="entry name" value="FAD-bd_PCMH"/>
</dbReference>
<reference evidence="6 7" key="1">
    <citation type="journal article" date="2019" name="Nat. Microbiol.">
        <title>Mediterranean grassland soil C-N compound turnover is dependent on rainfall and depth, and is mediated by genomically divergent microorganisms.</title>
        <authorList>
            <person name="Diamond S."/>
            <person name="Andeer P.F."/>
            <person name="Li Z."/>
            <person name="Crits-Christoph A."/>
            <person name="Burstein D."/>
            <person name="Anantharaman K."/>
            <person name="Lane K.R."/>
            <person name="Thomas B.C."/>
            <person name="Pan C."/>
            <person name="Northen T.R."/>
            <person name="Banfield J.F."/>
        </authorList>
    </citation>
    <scope>NUCLEOTIDE SEQUENCE [LARGE SCALE GENOMIC DNA]</scope>
    <source>
        <strain evidence="6">NP_4</strain>
    </source>
</reference>
<keyword evidence="2" id="KW-0285">Flavoprotein</keyword>
<dbReference type="InterPro" id="IPR006094">
    <property type="entry name" value="Oxid_FAD_bind_N"/>
</dbReference>
<dbReference type="GO" id="GO:0016491">
    <property type="term" value="F:oxidoreductase activity"/>
    <property type="evidence" value="ECO:0007669"/>
    <property type="project" value="UniProtKB-KW"/>
</dbReference>
<dbReference type="PROSITE" id="PS51387">
    <property type="entry name" value="FAD_PCMH"/>
    <property type="match status" value="1"/>
</dbReference>
<evidence type="ECO:0000256" key="2">
    <source>
        <dbReference type="ARBA" id="ARBA00022630"/>
    </source>
</evidence>
<dbReference type="GO" id="GO:0071949">
    <property type="term" value="F:FAD binding"/>
    <property type="evidence" value="ECO:0007669"/>
    <property type="project" value="InterPro"/>
</dbReference>
<dbReference type="Pfam" id="PF02913">
    <property type="entry name" value="FAD-oxidase_C"/>
    <property type="match status" value="1"/>
</dbReference>
<dbReference type="Pfam" id="PF01565">
    <property type="entry name" value="FAD_binding_4"/>
    <property type="match status" value="1"/>
</dbReference>
<evidence type="ECO:0000256" key="3">
    <source>
        <dbReference type="ARBA" id="ARBA00022827"/>
    </source>
</evidence>
<evidence type="ECO:0000313" key="7">
    <source>
        <dbReference type="Proteomes" id="UP000319353"/>
    </source>
</evidence>
<keyword evidence="4" id="KW-0560">Oxidoreductase</keyword>
<sequence length="478" mass="51031">MNRDNLFRELRQIVGDQYVLVEKEDVIVYEQDGSIMQVLPEVVVLPGSTEQVAGVVRAARRANVPIVPRGSGTGLAGGAVPAEGGVVISLARMNRILELDLRDRIAVVEPGVINQDVTKAVAAGGFFFAPDPSSQAACSIGGNIANNSGGPHTLAYGVTTNHVLGVEVVLDDGRVVWLGGRAPDPPGYDLCGAFVGSEGTVGIVTKAVLRLMRSRESVRTLLAIFDRMDAATQTVVDITGAGIVPAALEMMDRLTIEAVETGAPVGYPRDADAVLLVELEGVRESTERGARVVQEICTRRGARGVRVAQDDAERLRLWKGRKGAFGALGALAPNYYVQDGVVPRSRLPEIMRQIADISARYHLRIANVFHAGDGNLHPNILFDIRIPGELDKVIAAGEEILRACVAAGGSITGEHGIGLEKKAYIGLLFSDVDLDAMAKVRKVFDPDGRFNPAKMFPTPITCAEMRRAPAKIPAGLWI</sequence>
<dbReference type="EMBL" id="VBAL01000116">
    <property type="protein sequence ID" value="TMJ00414.1"/>
    <property type="molecule type" value="Genomic_DNA"/>
</dbReference>
<dbReference type="InterPro" id="IPR016171">
    <property type="entry name" value="Vanillyl_alc_oxidase_C-sub2"/>
</dbReference>
<keyword evidence="3" id="KW-0274">FAD</keyword>
<dbReference type="Proteomes" id="UP000319353">
    <property type="component" value="Unassembled WGS sequence"/>
</dbReference>
<dbReference type="SUPFAM" id="SSF55103">
    <property type="entry name" value="FAD-linked oxidases, C-terminal domain"/>
    <property type="match status" value="1"/>
</dbReference>
<evidence type="ECO:0000313" key="6">
    <source>
        <dbReference type="EMBL" id="TMJ00414.1"/>
    </source>
</evidence>